<gene>
    <name evidence="1" type="ORF">C467_08800</name>
</gene>
<dbReference type="PATRIC" id="fig|1227481.4.peg.1731"/>
<evidence type="ECO:0000313" key="2">
    <source>
        <dbReference type="Proteomes" id="UP000011689"/>
    </source>
</evidence>
<evidence type="ECO:0000313" key="1">
    <source>
        <dbReference type="EMBL" id="ELZ56265.1"/>
    </source>
</evidence>
<dbReference type="AlphaFoldDB" id="M0F8I3"/>
<name>M0F8I3_9EURY</name>
<dbReference type="Proteomes" id="UP000011689">
    <property type="component" value="Unassembled WGS sequence"/>
</dbReference>
<keyword evidence="2" id="KW-1185">Reference proteome</keyword>
<accession>M0F8I3</accession>
<comment type="caution">
    <text evidence="1">The sequence shown here is derived from an EMBL/GenBank/DDBJ whole genome shotgun (WGS) entry which is preliminary data.</text>
</comment>
<dbReference type="EMBL" id="AOJO01000038">
    <property type="protein sequence ID" value="ELZ56265.1"/>
    <property type="molecule type" value="Genomic_DNA"/>
</dbReference>
<proteinExistence type="predicted"/>
<reference evidence="1 2" key="1">
    <citation type="journal article" date="2014" name="PLoS Genet.">
        <title>Phylogenetically driven sequencing of extremely halophilic archaea reveals strategies for static and dynamic osmo-response.</title>
        <authorList>
            <person name="Becker E.A."/>
            <person name="Seitzer P.M."/>
            <person name="Tritt A."/>
            <person name="Larsen D."/>
            <person name="Krusor M."/>
            <person name="Yao A.I."/>
            <person name="Wu D."/>
            <person name="Madern D."/>
            <person name="Eisen J.A."/>
            <person name="Darling A.E."/>
            <person name="Facciotti M.T."/>
        </authorList>
    </citation>
    <scope>NUCLEOTIDE SEQUENCE [LARGE SCALE GENOMIC DNA]</scope>
    <source>
        <strain evidence="1 2">ATCC 700873</strain>
    </source>
</reference>
<sequence>MDPADFLFLFDPSEVSHEPGYHLGDRLIDHTVVDIKLESDLEVSDARLMLKGVLEEVVDLATTEPGEPRQLMNNDDIDFSIGNRFAKPAILCATFFVSPRNNIGEPFDTRVGILLSDKFLELADLSLVVLAIG</sequence>
<organism evidence="1 2">
    <name type="scientific">Halorubrum hochstenium ATCC 700873</name>
    <dbReference type="NCBI Taxonomy" id="1227481"/>
    <lineage>
        <taxon>Archaea</taxon>
        <taxon>Methanobacteriati</taxon>
        <taxon>Methanobacteriota</taxon>
        <taxon>Stenosarchaea group</taxon>
        <taxon>Halobacteria</taxon>
        <taxon>Halobacteriales</taxon>
        <taxon>Haloferacaceae</taxon>
        <taxon>Halorubrum</taxon>
    </lineage>
</organism>
<protein>
    <submittedName>
        <fullName evidence="1">Uncharacterized protein</fullName>
    </submittedName>
</protein>